<evidence type="ECO:0000313" key="3">
    <source>
        <dbReference type="EMBL" id="AFS65086.1"/>
    </source>
</evidence>
<dbReference type="Gene3D" id="3.40.50.300">
    <property type="entry name" value="P-loop containing nucleotide triphosphate hydrolases"/>
    <property type="match status" value="1"/>
</dbReference>
<dbReference type="PANTHER" id="PTHR36766:SF70">
    <property type="entry name" value="DISEASE RESISTANCE PROTEIN RGA4"/>
    <property type="match status" value="1"/>
</dbReference>
<dbReference type="Gene3D" id="1.10.8.430">
    <property type="entry name" value="Helical domain of apoptotic protease-activating factors"/>
    <property type="match status" value="1"/>
</dbReference>
<accession>K0A216</accession>
<dbReference type="InterPro" id="IPR042197">
    <property type="entry name" value="Apaf_helical"/>
</dbReference>
<proteinExistence type="predicted"/>
<dbReference type="GO" id="GO:0043531">
    <property type="term" value="F:ADP binding"/>
    <property type="evidence" value="ECO:0007669"/>
    <property type="project" value="InterPro"/>
</dbReference>
<dbReference type="PRINTS" id="PR00364">
    <property type="entry name" value="DISEASERSIST"/>
</dbReference>
<keyword evidence="1" id="KW-0611">Plant defense</keyword>
<reference evidence="3" key="1">
    <citation type="submission" date="2012-07" db="EMBL/GenBank/DDBJ databases">
        <title>Isolation of resistance gene candidates in Piper nigrum L.</title>
        <authorList>
            <person name="Suraby E.J."/>
            <person name="NirmalBabu K."/>
            <person name="Anandaraj M."/>
        </authorList>
    </citation>
    <scope>NUCLEOTIDE SEQUENCE</scope>
    <source>
        <tissue evidence="3">Leaf</tissue>
    </source>
</reference>
<dbReference type="Pfam" id="PF00931">
    <property type="entry name" value="NB-ARC"/>
    <property type="match status" value="1"/>
</dbReference>
<sequence length="174" mass="19710">GGVGKTTLTQVVFNSETIKNHFSKCIWVCISNNFNVKDVIISIVKNGDGSIRKEDEDQVELVQRKLVELIENKRYLLVLDDVWSEDELTWEPLQNILNRGANGSRIVVTTRNNGVAHAMRSVHIQHLGLLPNDDCWSIFRNFVFEESNDGQEYEDLEEVGKQLVEKCGGLPLAL</sequence>
<organism evidence="3">
    <name type="scientific">Piper nigrum</name>
    <name type="common">Black pepper</name>
    <dbReference type="NCBI Taxonomy" id="13216"/>
    <lineage>
        <taxon>Eukaryota</taxon>
        <taxon>Viridiplantae</taxon>
        <taxon>Streptophyta</taxon>
        <taxon>Embryophyta</taxon>
        <taxon>Tracheophyta</taxon>
        <taxon>Spermatophyta</taxon>
        <taxon>Magnoliopsida</taxon>
        <taxon>Magnoliidae</taxon>
        <taxon>Piperales</taxon>
        <taxon>Piperaceae</taxon>
        <taxon>Piper</taxon>
    </lineage>
</organism>
<dbReference type="GO" id="GO:0006952">
    <property type="term" value="P:defense response"/>
    <property type="evidence" value="ECO:0007669"/>
    <property type="project" value="UniProtKB-KW"/>
</dbReference>
<feature type="non-terminal residue" evidence="3">
    <location>
        <position position="174"/>
    </location>
</feature>
<feature type="domain" description="NB-ARC" evidence="2">
    <location>
        <begin position="1"/>
        <end position="147"/>
    </location>
</feature>
<dbReference type="SUPFAM" id="SSF52540">
    <property type="entry name" value="P-loop containing nucleoside triphosphate hydrolases"/>
    <property type="match status" value="1"/>
</dbReference>
<dbReference type="EMBL" id="JX416288">
    <property type="protein sequence ID" value="AFS65086.1"/>
    <property type="molecule type" value="Genomic_DNA"/>
</dbReference>
<feature type="non-terminal residue" evidence="3">
    <location>
        <position position="1"/>
    </location>
</feature>
<dbReference type="FunFam" id="3.40.50.300:FF:001091">
    <property type="entry name" value="Probable disease resistance protein At1g61300"/>
    <property type="match status" value="1"/>
</dbReference>
<name>K0A216_PIPNI</name>
<dbReference type="InterPro" id="IPR027417">
    <property type="entry name" value="P-loop_NTPase"/>
</dbReference>
<protein>
    <submittedName>
        <fullName evidence="3">NBS-LRR disease resistance protein</fullName>
    </submittedName>
</protein>
<dbReference type="AlphaFoldDB" id="K0A216"/>
<evidence type="ECO:0000259" key="2">
    <source>
        <dbReference type="Pfam" id="PF00931"/>
    </source>
</evidence>
<dbReference type="InterPro" id="IPR002182">
    <property type="entry name" value="NB-ARC"/>
</dbReference>
<dbReference type="PANTHER" id="PTHR36766">
    <property type="entry name" value="PLANT BROAD-SPECTRUM MILDEW RESISTANCE PROTEIN RPW8"/>
    <property type="match status" value="1"/>
</dbReference>
<evidence type="ECO:0000256" key="1">
    <source>
        <dbReference type="ARBA" id="ARBA00022821"/>
    </source>
</evidence>